<organism evidence="3 4">
    <name type="scientific">Neobacillus ginsengisoli</name>
    <dbReference type="NCBI Taxonomy" id="904295"/>
    <lineage>
        <taxon>Bacteria</taxon>
        <taxon>Bacillati</taxon>
        <taxon>Bacillota</taxon>
        <taxon>Bacilli</taxon>
        <taxon>Bacillales</taxon>
        <taxon>Bacillaceae</taxon>
        <taxon>Neobacillus</taxon>
    </lineage>
</organism>
<dbReference type="EMBL" id="JAUSTW010000006">
    <property type="protein sequence ID" value="MDQ0200448.1"/>
    <property type="molecule type" value="Genomic_DNA"/>
</dbReference>
<dbReference type="InterPro" id="IPR012302">
    <property type="entry name" value="Malic_NAD-bd"/>
</dbReference>
<dbReference type="InterPro" id="IPR051674">
    <property type="entry name" value="Malate_Decarboxylase"/>
</dbReference>
<keyword evidence="4" id="KW-1185">Reference proteome</keyword>
<dbReference type="Proteomes" id="UP001224122">
    <property type="component" value="Unassembled WGS sequence"/>
</dbReference>
<reference evidence="3 4" key="1">
    <citation type="submission" date="2023-07" db="EMBL/GenBank/DDBJ databases">
        <title>Genomic Encyclopedia of Type Strains, Phase IV (KMG-IV): sequencing the most valuable type-strain genomes for metagenomic binning, comparative biology and taxonomic classification.</title>
        <authorList>
            <person name="Goeker M."/>
        </authorList>
    </citation>
    <scope>NUCLEOTIDE SEQUENCE [LARGE SCALE GENOMIC DNA]</scope>
    <source>
        <strain evidence="3 4">DSM 27594</strain>
    </source>
</reference>
<accession>A0ABT9XY05</accession>
<evidence type="ECO:0000313" key="3">
    <source>
        <dbReference type="EMBL" id="MDQ0200448.1"/>
    </source>
</evidence>
<dbReference type="InterPro" id="IPR036291">
    <property type="entry name" value="NAD(P)-bd_dom_sf"/>
</dbReference>
<evidence type="ECO:0000256" key="1">
    <source>
        <dbReference type="ARBA" id="ARBA00023002"/>
    </source>
</evidence>
<dbReference type="PANTHER" id="PTHR43237">
    <property type="entry name" value="NADP-DEPENDENT MALIC ENZYME"/>
    <property type="match status" value="1"/>
</dbReference>
<feature type="domain" description="Malic enzyme NAD-binding" evidence="2">
    <location>
        <begin position="1"/>
        <end position="82"/>
    </location>
</feature>
<keyword evidence="1" id="KW-0560">Oxidoreductase</keyword>
<comment type="caution">
    <text evidence="3">The sequence shown here is derived from an EMBL/GenBank/DDBJ whole genome shotgun (WGS) entry which is preliminary data.</text>
</comment>
<dbReference type="Pfam" id="PF03949">
    <property type="entry name" value="Malic_M"/>
    <property type="match status" value="1"/>
</dbReference>
<proteinExistence type="predicted"/>
<protein>
    <submittedName>
        <fullName evidence="3">Malic enzyme</fullName>
    </submittedName>
</protein>
<dbReference type="SUPFAM" id="SSF51735">
    <property type="entry name" value="NAD(P)-binding Rossmann-fold domains"/>
    <property type="match status" value="1"/>
</dbReference>
<dbReference type="PANTHER" id="PTHR43237:SF4">
    <property type="entry name" value="NADP-DEPENDENT MALIC ENZYME"/>
    <property type="match status" value="1"/>
</dbReference>
<evidence type="ECO:0000259" key="2">
    <source>
        <dbReference type="SMART" id="SM00919"/>
    </source>
</evidence>
<dbReference type="Gene3D" id="3.40.50.720">
    <property type="entry name" value="NAD(P)-binding Rossmann-like Domain"/>
    <property type="match status" value="1"/>
</dbReference>
<gene>
    <name evidence="3" type="ORF">J2S10_003637</name>
</gene>
<name>A0ABT9XY05_9BACI</name>
<evidence type="ECO:0000313" key="4">
    <source>
        <dbReference type="Proteomes" id="UP001224122"/>
    </source>
</evidence>
<sequence>MLATGRSDFPNQINNVLCFPGIFRGALDCRAREINEEMKVAAAKAIASVVTDEELSESYIIPSVFNDKVVKRVREAVVKAANQTGVARKEPRV</sequence>
<dbReference type="SMART" id="SM00919">
    <property type="entry name" value="Malic_M"/>
    <property type="match status" value="1"/>
</dbReference>